<comment type="caution">
    <text evidence="2">The sequence shown here is derived from an EMBL/GenBank/DDBJ whole genome shotgun (WGS) entry which is preliminary data.</text>
</comment>
<dbReference type="EMBL" id="JAINUF010000001">
    <property type="protein sequence ID" value="KAJ8381774.1"/>
    <property type="molecule type" value="Genomic_DNA"/>
</dbReference>
<dbReference type="AlphaFoldDB" id="A0A9Q1GE08"/>
<evidence type="ECO:0000313" key="3">
    <source>
        <dbReference type="Proteomes" id="UP001152622"/>
    </source>
</evidence>
<dbReference type="Proteomes" id="UP001152622">
    <property type="component" value="Chromosome 1"/>
</dbReference>
<keyword evidence="3" id="KW-1185">Reference proteome</keyword>
<evidence type="ECO:0000313" key="2">
    <source>
        <dbReference type="EMBL" id="KAJ8381774.1"/>
    </source>
</evidence>
<name>A0A9Q1GE08_SYNKA</name>
<evidence type="ECO:0000256" key="1">
    <source>
        <dbReference type="SAM" id="MobiDB-lite"/>
    </source>
</evidence>
<feature type="region of interest" description="Disordered" evidence="1">
    <location>
        <begin position="1"/>
        <end position="59"/>
    </location>
</feature>
<organism evidence="2 3">
    <name type="scientific">Synaphobranchus kaupii</name>
    <name type="common">Kaup's arrowtooth eel</name>
    <dbReference type="NCBI Taxonomy" id="118154"/>
    <lineage>
        <taxon>Eukaryota</taxon>
        <taxon>Metazoa</taxon>
        <taxon>Chordata</taxon>
        <taxon>Craniata</taxon>
        <taxon>Vertebrata</taxon>
        <taxon>Euteleostomi</taxon>
        <taxon>Actinopterygii</taxon>
        <taxon>Neopterygii</taxon>
        <taxon>Teleostei</taxon>
        <taxon>Anguilliformes</taxon>
        <taxon>Synaphobranchidae</taxon>
        <taxon>Synaphobranchus</taxon>
    </lineage>
</organism>
<sequence>MRLKVEVDVSSPPMGSANPELPMARVSPHPRPPRAGRGARPSVSASRSRDPWPAGNRGNPGALAVLLQPVSSDESLCLEIGDRARGVALWWNLRMAR</sequence>
<gene>
    <name evidence="2" type="ORF">SKAU_G00025520</name>
</gene>
<reference evidence="2" key="1">
    <citation type="journal article" date="2023" name="Science">
        <title>Genome structures resolve the early diversification of teleost fishes.</title>
        <authorList>
            <person name="Parey E."/>
            <person name="Louis A."/>
            <person name="Montfort J."/>
            <person name="Bouchez O."/>
            <person name="Roques C."/>
            <person name="Iampietro C."/>
            <person name="Lluch J."/>
            <person name="Castinel A."/>
            <person name="Donnadieu C."/>
            <person name="Desvignes T."/>
            <person name="Floi Bucao C."/>
            <person name="Jouanno E."/>
            <person name="Wen M."/>
            <person name="Mejri S."/>
            <person name="Dirks R."/>
            <person name="Jansen H."/>
            <person name="Henkel C."/>
            <person name="Chen W.J."/>
            <person name="Zahm M."/>
            <person name="Cabau C."/>
            <person name="Klopp C."/>
            <person name="Thompson A.W."/>
            <person name="Robinson-Rechavi M."/>
            <person name="Braasch I."/>
            <person name="Lecointre G."/>
            <person name="Bobe J."/>
            <person name="Postlethwait J.H."/>
            <person name="Berthelot C."/>
            <person name="Roest Crollius H."/>
            <person name="Guiguen Y."/>
        </authorList>
    </citation>
    <scope>NUCLEOTIDE SEQUENCE</scope>
    <source>
        <strain evidence="2">WJC10195</strain>
    </source>
</reference>
<proteinExistence type="predicted"/>
<accession>A0A9Q1GE08</accession>
<protein>
    <submittedName>
        <fullName evidence="2">Uncharacterized protein</fullName>
    </submittedName>
</protein>